<protein>
    <recommendedName>
        <fullName evidence="3">General stress protein 17M-like domain-containing protein</fullName>
    </recommendedName>
</protein>
<comment type="caution">
    <text evidence="1">The sequence shown here is derived from an EMBL/GenBank/DDBJ whole genome shotgun (WGS) entry which is preliminary data.</text>
</comment>
<dbReference type="Proteomes" id="UP000445696">
    <property type="component" value="Unassembled WGS sequence"/>
</dbReference>
<keyword evidence="2" id="KW-1185">Reference proteome</keyword>
<evidence type="ECO:0008006" key="3">
    <source>
        <dbReference type="Google" id="ProtNLM"/>
    </source>
</evidence>
<dbReference type="AlphaFoldDB" id="A0A845MBC7"/>
<accession>A0A845MBC7</accession>
<organism evidence="1 2">
    <name type="scientific">Sneathiella chungangensis</name>
    <dbReference type="NCBI Taxonomy" id="1418234"/>
    <lineage>
        <taxon>Bacteria</taxon>
        <taxon>Pseudomonadati</taxon>
        <taxon>Pseudomonadota</taxon>
        <taxon>Alphaproteobacteria</taxon>
        <taxon>Sneathiellales</taxon>
        <taxon>Sneathiellaceae</taxon>
        <taxon>Sneathiella</taxon>
    </lineage>
</organism>
<sequence length="186" mass="19305">MSSDAGKPLVREAVAVFDTVETMQDAIDALQSAGFDRADLSFVAGEQAVEEKLGHVYTRVEELEDDPKVPTTIYVPNESIGEAEGALIGTPMYLAAATTAGVMVAAGGPIALTIAAVIAAGGAGAALGGILASFVGAHHADYLQEQLDRGGLLLWVRARDEAHGRKAVDILKKHSAHDVHLHGRSG</sequence>
<evidence type="ECO:0000313" key="2">
    <source>
        <dbReference type="Proteomes" id="UP000445696"/>
    </source>
</evidence>
<reference evidence="1 2" key="1">
    <citation type="journal article" date="2014" name="Int. J. Syst. Evol. Microbiol.">
        <title>Sneathiella chungangensis sp. nov., isolated from a marine sand, and emended description of the genus Sneathiella.</title>
        <authorList>
            <person name="Siamphan C."/>
            <person name="Kim H."/>
            <person name="Lee J.S."/>
            <person name="Kim W."/>
        </authorList>
    </citation>
    <scope>NUCLEOTIDE SEQUENCE [LARGE SCALE GENOMIC DNA]</scope>
    <source>
        <strain evidence="1 2">KCTC 32476</strain>
    </source>
</reference>
<gene>
    <name evidence="1" type="ORF">GQF03_00320</name>
</gene>
<dbReference type="OrthoDB" id="7743649at2"/>
<proteinExistence type="predicted"/>
<dbReference type="EMBL" id="WTVA01000001">
    <property type="protein sequence ID" value="MZR20770.1"/>
    <property type="molecule type" value="Genomic_DNA"/>
</dbReference>
<dbReference type="RefSeq" id="WP_161337198.1">
    <property type="nucleotide sequence ID" value="NZ_JBHSDG010000002.1"/>
</dbReference>
<evidence type="ECO:0000313" key="1">
    <source>
        <dbReference type="EMBL" id="MZR20770.1"/>
    </source>
</evidence>
<name>A0A845MBC7_9PROT</name>